<evidence type="ECO:0000256" key="1">
    <source>
        <dbReference type="SAM" id="SignalP"/>
    </source>
</evidence>
<dbReference type="Proteomes" id="UP000004263">
    <property type="component" value="Unassembled WGS sequence"/>
</dbReference>
<sequence length="349" mass="38782">MLHSNSWIKLMGLLAASFMLAACVSSPSKKSSASMASVEPDWVINEPAKPGLVYGVGSAPVYVDKSKALKQAQDAARMSMVQKLKVTISGSLTQDIEETRRSGQQTELVKSVRSRIRSEIPNAELDNVEIVENYIDEKSKVAYSLVRLDRVRASSLLRQRIDELDQQAIDRANQVDTSLETLPQLQQLLPVLTFVEKRERLADQHQLVDENNRYPQKDDLLIEAEQRVASLLDQLVVRLEAQNQDGKILRSGLNEALTNLGLRISQNTADLTFRYSAELRLSEKSGRFIVFASGQVQIQDSDGRILSEFRKEAKGLSAISMQQAQFKAVKSLGRALGDELAASLLSKID</sequence>
<proteinExistence type="predicted"/>
<evidence type="ECO:0008006" key="4">
    <source>
        <dbReference type="Google" id="ProtNLM"/>
    </source>
</evidence>
<evidence type="ECO:0000313" key="2">
    <source>
        <dbReference type="EMBL" id="EAT11403.1"/>
    </source>
</evidence>
<dbReference type="AlphaFoldDB" id="Q1MZK8"/>
<accession>Q1MZK8</accession>
<organism evidence="2 3">
    <name type="scientific">Bermanella marisrubri</name>
    <dbReference type="NCBI Taxonomy" id="207949"/>
    <lineage>
        <taxon>Bacteria</taxon>
        <taxon>Pseudomonadati</taxon>
        <taxon>Pseudomonadota</taxon>
        <taxon>Gammaproteobacteria</taxon>
        <taxon>Oceanospirillales</taxon>
        <taxon>Oceanospirillaceae</taxon>
        <taxon>Bermanella</taxon>
    </lineage>
</organism>
<protein>
    <recommendedName>
        <fullName evidence="4">LPP20 lipoprotein</fullName>
    </recommendedName>
</protein>
<dbReference type="OrthoDB" id="6115129at2"/>
<reference evidence="2 3" key="1">
    <citation type="submission" date="2006-03" db="EMBL/GenBank/DDBJ databases">
        <authorList>
            <person name="Pinhassi J."/>
            <person name="Pedros-Alio C."/>
            <person name="Ferriera S."/>
            <person name="Johnson J."/>
            <person name="Kravitz S."/>
            <person name="Halpern A."/>
            <person name="Remington K."/>
            <person name="Beeson K."/>
            <person name="Tran B."/>
            <person name="Rogers Y.-H."/>
            <person name="Friedman R."/>
            <person name="Venter J.C."/>
        </authorList>
    </citation>
    <scope>NUCLEOTIDE SEQUENCE [LARGE SCALE GENOMIC DNA]</scope>
    <source>
        <strain evidence="2 3">RED65</strain>
    </source>
</reference>
<gene>
    <name evidence="2" type="ORF">RED65_05787</name>
</gene>
<keyword evidence="3" id="KW-1185">Reference proteome</keyword>
<dbReference type="HOGENOM" id="CLU_068211_0_0_6"/>
<name>Q1MZK8_9GAMM</name>
<dbReference type="Gene3D" id="3.10.28.20">
    <property type="entry name" value="Acetamidase/Formamidase-like domains"/>
    <property type="match status" value="1"/>
</dbReference>
<dbReference type="EMBL" id="AAQH01000018">
    <property type="protein sequence ID" value="EAT11403.1"/>
    <property type="molecule type" value="Genomic_DNA"/>
</dbReference>
<dbReference type="RefSeq" id="WP_007016622.1">
    <property type="nucleotide sequence ID" value="NZ_AAQH01000018.1"/>
</dbReference>
<keyword evidence="1" id="KW-0732">Signal</keyword>
<evidence type="ECO:0000313" key="3">
    <source>
        <dbReference type="Proteomes" id="UP000004263"/>
    </source>
</evidence>
<comment type="caution">
    <text evidence="2">The sequence shown here is derived from an EMBL/GenBank/DDBJ whole genome shotgun (WGS) entry which is preliminary data.</text>
</comment>
<feature type="signal peptide" evidence="1">
    <location>
        <begin position="1"/>
        <end position="21"/>
    </location>
</feature>
<feature type="chain" id="PRO_5004194460" description="LPP20 lipoprotein" evidence="1">
    <location>
        <begin position="22"/>
        <end position="349"/>
    </location>
</feature>
<dbReference type="STRING" id="207949.RED65_05787"/>